<feature type="region of interest" description="Disordered" evidence="6">
    <location>
        <begin position="59"/>
        <end position="82"/>
    </location>
</feature>
<dbReference type="InterPro" id="IPR028923">
    <property type="entry name" value="SAICAR_synt/ADE2_N"/>
</dbReference>
<keyword evidence="1" id="KW-0436">Ligase</keyword>
<organism evidence="8">
    <name type="scientific">Candidatus Fermentithermobacillus carboniphilus</name>
    <dbReference type="NCBI Taxonomy" id="3085328"/>
    <lineage>
        <taxon>Bacteria</taxon>
        <taxon>Bacillati</taxon>
        <taxon>Bacillota</taxon>
        <taxon>Candidatus Fermentithermobacillia</taxon>
        <taxon>Candidatus Fermentithermobacillales</taxon>
        <taxon>Candidatus Fermentithermobacillaceae</taxon>
        <taxon>Candidatus Fermentithermobacillus</taxon>
    </lineage>
</organism>
<dbReference type="GO" id="GO:0006164">
    <property type="term" value="P:purine nucleotide biosynthetic process"/>
    <property type="evidence" value="ECO:0007669"/>
    <property type="project" value="UniProtKB-KW"/>
</dbReference>
<evidence type="ECO:0000313" key="8">
    <source>
        <dbReference type="EMBL" id="QUL99496.1"/>
    </source>
</evidence>
<dbReference type="GO" id="GO:0005524">
    <property type="term" value="F:ATP binding"/>
    <property type="evidence" value="ECO:0007669"/>
    <property type="project" value="UniProtKB-KW"/>
</dbReference>
<evidence type="ECO:0000256" key="4">
    <source>
        <dbReference type="ARBA" id="ARBA00022840"/>
    </source>
</evidence>
<gene>
    <name evidence="8" type="ORF">IMF26_00080</name>
</gene>
<keyword evidence="2" id="KW-0547">Nucleotide-binding</keyword>
<accession>A0AAT9LEQ0</accession>
<proteinExistence type="predicted"/>
<evidence type="ECO:0000256" key="3">
    <source>
        <dbReference type="ARBA" id="ARBA00022755"/>
    </source>
</evidence>
<evidence type="ECO:0000259" key="7">
    <source>
        <dbReference type="Pfam" id="PF01259"/>
    </source>
</evidence>
<dbReference type="AlphaFoldDB" id="A0AAT9LEQ0"/>
<reference evidence="8" key="2">
    <citation type="journal article" date="2023" name="Biology">
        <title>Prokaryotic Life Associated with Coal-Fire Gas Vents Revealed by Metagenomics.</title>
        <authorList>
            <person name="Kadnikov V.V."/>
            <person name="Mardanov A.V."/>
            <person name="Beletsky A.V."/>
            <person name="Karnachuk O.V."/>
            <person name="Ravin N.V."/>
        </authorList>
    </citation>
    <scope>NUCLEOTIDE SEQUENCE</scope>
    <source>
        <strain evidence="8">Bu02</strain>
    </source>
</reference>
<name>A0AAT9LEQ0_9FIRM</name>
<keyword evidence="4" id="KW-0067">ATP-binding</keyword>
<keyword evidence="3" id="KW-0658">Purine biosynthesis</keyword>
<comment type="catalytic activity">
    <reaction evidence="5">
        <text>5-amino-1-(5-phospho-D-ribosyl)imidazole-4-carboxylate + L-aspartate + ATP = (2S)-2-[5-amino-1-(5-phospho-beta-D-ribosyl)imidazole-4-carboxamido]succinate + ADP + phosphate + 2 H(+)</text>
        <dbReference type="Rhea" id="RHEA:22628"/>
        <dbReference type="ChEBI" id="CHEBI:15378"/>
        <dbReference type="ChEBI" id="CHEBI:29991"/>
        <dbReference type="ChEBI" id="CHEBI:30616"/>
        <dbReference type="ChEBI" id="CHEBI:43474"/>
        <dbReference type="ChEBI" id="CHEBI:58443"/>
        <dbReference type="ChEBI" id="CHEBI:77657"/>
        <dbReference type="ChEBI" id="CHEBI:456216"/>
        <dbReference type="EC" id="6.3.2.6"/>
    </reaction>
</comment>
<dbReference type="EMBL" id="CP062796">
    <property type="protein sequence ID" value="QUL99496.1"/>
    <property type="molecule type" value="Genomic_DNA"/>
</dbReference>
<dbReference type="GO" id="GO:0004639">
    <property type="term" value="F:phosphoribosylaminoimidazolesuccinocarboxamide synthase activity"/>
    <property type="evidence" value="ECO:0007669"/>
    <property type="project" value="UniProtKB-EC"/>
</dbReference>
<evidence type="ECO:0000256" key="2">
    <source>
        <dbReference type="ARBA" id="ARBA00022741"/>
    </source>
</evidence>
<feature type="domain" description="SAICAR synthetase/ADE2 N-terminal" evidence="7">
    <location>
        <begin position="1"/>
        <end position="37"/>
    </location>
</feature>
<sequence>MIDIKYEFGEVGGQPVIIDEISGDCMRVAKKRTSSFAERAVSCDPRGIAWVLANSKKPSKIEDPANASKEANGGKPMKGRKAAVVSRAGWSSRLVPSITISSRARVRGAQG</sequence>
<evidence type="ECO:0000256" key="5">
    <source>
        <dbReference type="ARBA" id="ARBA00048475"/>
    </source>
</evidence>
<evidence type="ECO:0000256" key="1">
    <source>
        <dbReference type="ARBA" id="ARBA00022598"/>
    </source>
</evidence>
<dbReference type="Pfam" id="PF01259">
    <property type="entry name" value="SAICAR_synt"/>
    <property type="match status" value="1"/>
</dbReference>
<dbReference type="SUPFAM" id="SSF56104">
    <property type="entry name" value="SAICAR synthase-like"/>
    <property type="match status" value="1"/>
</dbReference>
<dbReference type="KEGG" id="fcz:IMF26_00080"/>
<reference evidence="8" key="1">
    <citation type="submission" date="2020-10" db="EMBL/GenBank/DDBJ databases">
        <authorList>
            <person name="Kadnikov V."/>
            <person name="Beletsky A.V."/>
            <person name="Mardanov A.V."/>
            <person name="Karnachuk O.V."/>
            <person name="Ravin N.V."/>
        </authorList>
    </citation>
    <scope>NUCLEOTIDE SEQUENCE</scope>
    <source>
        <strain evidence="8">Bu02</strain>
    </source>
</reference>
<protein>
    <recommendedName>
        <fullName evidence="7">SAICAR synthetase/ADE2 N-terminal domain-containing protein</fullName>
    </recommendedName>
</protein>
<evidence type="ECO:0000256" key="6">
    <source>
        <dbReference type="SAM" id="MobiDB-lite"/>
    </source>
</evidence>